<dbReference type="STRING" id="670482.SAMN04488542_11282"/>
<gene>
    <name evidence="1" type="ORF">SAMN04488542_11282</name>
</gene>
<protein>
    <recommendedName>
        <fullName evidence="3">SWIM zinc finger domain-containing protein</fullName>
    </recommendedName>
</protein>
<sequence>MRMARQTEIEALLNSLSKEELIRVIAQVVEQDEMFSNSLLLRYAKGDHSQQIQTCKKLIDSIVKKYVGREGFIPYRETYGFASEMLKLLEDMNGAQDESLALEIALLVLEEGIAAFQYADDSDGDIGMLVGEALEQIQEIAGSQDQQDISARERFFERLLSVSKSGVFEDWDDFRIALFRICAEFADVEKFREQLKGAIEHQIASNANNEYRKYSNEALLQILFQIIQDYGSREEAERFVQEHLQFTFFREWAIEKSMAARNYRRAIELAEEGEQQDKQFPGLISRWKVARYEAYKKLSLRQEQMELAKELLLDGDYDYYHELESLFQGDKEEFYRSILQELKKANHWRTWDVYLKLISEKNDLEEMMVYVRANPSTIEEYAARLSSDYREEMTQIYSNYIYSAASTSSNRKGYQRVCAILKRYKKAVGKPSQEEIILQLKAQYYTRPAFMDELAKLT</sequence>
<accession>A0A1G7LX62</accession>
<organism evidence="1 2">
    <name type="scientific">Fontibacillus panacisegetis</name>
    <dbReference type="NCBI Taxonomy" id="670482"/>
    <lineage>
        <taxon>Bacteria</taxon>
        <taxon>Bacillati</taxon>
        <taxon>Bacillota</taxon>
        <taxon>Bacilli</taxon>
        <taxon>Bacillales</taxon>
        <taxon>Paenibacillaceae</taxon>
        <taxon>Fontibacillus</taxon>
    </lineage>
</organism>
<proteinExistence type="predicted"/>
<evidence type="ECO:0000313" key="1">
    <source>
        <dbReference type="EMBL" id="SDF53549.1"/>
    </source>
</evidence>
<keyword evidence="2" id="KW-1185">Reference proteome</keyword>
<dbReference type="EMBL" id="FNBG01000012">
    <property type="protein sequence ID" value="SDF53549.1"/>
    <property type="molecule type" value="Genomic_DNA"/>
</dbReference>
<dbReference type="Proteomes" id="UP000198972">
    <property type="component" value="Unassembled WGS sequence"/>
</dbReference>
<dbReference type="AlphaFoldDB" id="A0A1G7LX62"/>
<evidence type="ECO:0000313" key="2">
    <source>
        <dbReference type="Proteomes" id="UP000198972"/>
    </source>
</evidence>
<reference evidence="1 2" key="1">
    <citation type="submission" date="2016-10" db="EMBL/GenBank/DDBJ databases">
        <authorList>
            <person name="de Groot N.N."/>
        </authorList>
    </citation>
    <scope>NUCLEOTIDE SEQUENCE [LARGE SCALE GENOMIC DNA]</scope>
    <source>
        <strain evidence="1 2">DSM 28129</strain>
    </source>
</reference>
<name>A0A1G7LX62_9BACL</name>
<evidence type="ECO:0008006" key="3">
    <source>
        <dbReference type="Google" id="ProtNLM"/>
    </source>
</evidence>